<sequence>MAAEGGNFDAQKSLAYLYEHGEKTGKNLENAIYWYKKVIENGCLDVQEILDVLLKQQKTQELL</sequence>
<dbReference type="AlphaFoldDB" id="A0A2N1MPA1"/>
<dbReference type="InterPro" id="IPR006597">
    <property type="entry name" value="Sel1-like"/>
</dbReference>
<evidence type="ECO:0000313" key="2">
    <source>
        <dbReference type="Proteomes" id="UP000233469"/>
    </source>
</evidence>
<gene>
    <name evidence="1" type="ORF">RhiirC2_701786</name>
</gene>
<accession>A0A2N1MPA1</accession>
<evidence type="ECO:0000313" key="1">
    <source>
        <dbReference type="EMBL" id="PKK63477.1"/>
    </source>
</evidence>
<protein>
    <submittedName>
        <fullName evidence="1">Uncharacterized protein</fullName>
    </submittedName>
</protein>
<comment type="caution">
    <text evidence="1">The sequence shown here is derived from an EMBL/GenBank/DDBJ whole genome shotgun (WGS) entry which is preliminary data.</text>
</comment>
<dbReference type="SUPFAM" id="SSF81901">
    <property type="entry name" value="HCP-like"/>
    <property type="match status" value="1"/>
</dbReference>
<organism evidence="1 2">
    <name type="scientific">Rhizophagus irregularis</name>
    <dbReference type="NCBI Taxonomy" id="588596"/>
    <lineage>
        <taxon>Eukaryota</taxon>
        <taxon>Fungi</taxon>
        <taxon>Fungi incertae sedis</taxon>
        <taxon>Mucoromycota</taxon>
        <taxon>Glomeromycotina</taxon>
        <taxon>Glomeromycetes</taxon>
        <taxon>Glomerales</taxon>
        <taxon>Glomeraceae</taxon>
        <taxon>Rhizophagus</taxon>
    </lineage>
</organism>
<reference evidence="1 2" key="1">
    <citation type="submission" date="2016-04" db="EMBL/GenBank/DDBJ databases">
        <title>Genome analyses suggest a sexual origin of heterokaryosis in a supposedly ancient asexual fungus.</title>
        <authorList>
            <person name="Ropars J."/>
            <person name="Sedzielewska K."/>
            <person name="Noel J."/>
            <person name="Charron P."/>
            <person name="Farinelli L."/>
            <person name="Marton T."/>
            <person name="Kruger M."/>
            <person name="Pelin A."/>
            <person name="Brachmann A."/>
            <person name="Corradi N."/>
        </authorList>
    </citation>
    <scope>NUCLEOTIDE SEQUENCE [LARGE SCALE GENOMIC DNA]</scope>
    <source>
        <strain evidence="1 2">C2</strain>
    </source>
</reference>
<reference evidence="1 2" key="2">
    <citation type="submission" date="2017-10" db="EMBL/GenBank/DDBJ databases">
        <title>Extensive intraspecific genome diversity in a model arbuscular mycorrhizal fungus.</title>
        <authorList>
            <person name="Chen E.C.H."/>
            <person name="Morin E."/>
            <person name="Baudet D."/>
            <person name="Noel J."/>
            <person name="Ndikumana S."/>
            <person name="Charron P."/>
            <person name="St-Onge C."/>
            <person name="Giorgi J."/>
            <person name="Grigoriev I.V."/>
            <person name="Roux C."/>
            <person name="Martin F.M."/>
            <person name="Corradi N."/>
        </authorList>
    </citation>
    <scope>NUCLEOTIDE SEQUENCE [LARGE SCALE GENOMIC DNA]</scope>
    <source>
        <strain evidence="1 2">C2</strain>
    </source>
</reference>
<dbReference type="InterPro" id="IPR011990">
    <property type="entry name" value="TPR-like_helical_dom_sf"/>
</dbReference>
<dbReference type="Gene3D" id="1.25.40.10">
    <property type="entry name" value="Tetratricopeptide repeat domain"/>
    <property type="match status" value="1"/>
</dbReference>
<name>A0A2N1MPA1_9GLOM</name>
<dbReference type="Proteomes" id="UP000233469">
    <property type="component" value="Unassembled WGS sequence"/>
</dbReference>
<proteinExistence type="predicted"/>
<dbReference type="SMART" id="SM00671">
    <property type="entry name" value="SEL1"/>
    <property type="match status" value="1"/>
</dbReference>
<dbReference type="EMBL" id="LLXL01001645">
    <property type="protein sequence ID" value="PKK63477.1"/>
    <property type="molecule type" value="Genomic_DNA"/>
</dbReference>